<dbReference type="AlphaFoldDB" id="A0AAI8Z2V6"/>
<comment type="caution">
    <text evidence="1">The sequence shown here is derived from an EMBL/GenBank/DDBJ whole genome shotgun (WGS) entry which is preliminary data.</text>
</comment>
<evidence type="ECO:0000313" key="2">
    <source>
        <dbReference type="Proteomes" id="UP001296104"/>
    </source>
</evidence>
<dbReference type="EMBL" id="CAVMBE010000048">
    <property type="protein sequence ID" value="CAK4031460.1"/>
    <property type="molecule type" value="Genomic_DNA"/>
</dbReference>
<reference evidence="1" key="1">
    <citation type="submission" date="2023-11" db="EMBL/GenBank/DDBJ databases">
        <authorList>
            <person name="Alioto T."/>
            <person name="Alioto T."/>
            <person name="Gomez Garrido J."/>
        </authorList>
    </citation>
    <scope>NUCLEOTIDE SEQUENCE</scope>
</reference>
<evidence type="ECO:0000313" key="1">
    <source>
        <dbReference type="EMBL" id="CAK4031460.1"/>
    </source>
</evidence>
<name>A0AAI8Z2V6_9PEZI</name>
<accession>A0AAI8Z2V6</accession>
<gene>
    <name evidence="1" type="ORF">LECACI_7A006618</name>
</gene>
<keyword evidence="2" id="KW-1185">Reference proteome</keyword>
<sequence length="238" mass="26918">MLVIFASPVMDMQETASNAADFPFESLPPELRHRIYEEVLVCDSELGAGNIDDLRKDLPNIVHARDAWQAIGNLALCSRQIYRELKDLTTEAQIKKLRRLGQGYSQLLPTLRARPHKTVVLTLIIHISYDTEIGSQSAIAFTRALTDVPGPLFAGRMRIATEAATFTHGDDWVNDEIWAQYDCKALSDFRKLLRLGVKIRREHSDVNKEPQALFGSRGYRALRLLLKNRQGMATEVDD</sequence>
<proteinExistence type="predicted"/>
<protein>
    <submittedName>
        <fullName evidence="1">Uncharacterized protein</fullName>
    </submittedName>
</protein>
<organism evidence="1 2">
    <name type="scientific">Lecanosticta acicola</name>
    <dbReference type="NCBI Taxonomy" id="111012"/>
    <lineage>
        <taxon>Eukaryota</taxon>
        <taxon>Fungi</taxon>
        <taxon>Dikarya</taxon>
        <taxon>Ascomycota</taxon>
        <taxon>Pezizomycotina</taxon>
        <taxon>Dothideomycetes</taxon>
        <taxon>Dothideomycetidae</taxon>
        <taxon>Mycosphaerellales</taxon>
        <taxon>Mycosphaerellaceae</taxon>
        <taxon>Lecanosticta</taxon>
    </lineage>
</organism>
<dbReference type="Proteomes" id="UP001296104">
    <property type="component" value="Unassembled WGS sequence"/>
</dbReference>